<evidence type="ECO:0000313" key="3">
    <source>
        <dbReference type="EMBL" id="QOL20103.1"/>
    </source>
</evidence>
<organism evidence="3 4">
    <name type="scientific">Candidatus Bodocaedibacter vickermanii</name>
    <dbReference type="NCBI Taxonomy" id="2741701"/>
    <lineage>
        <taxon>Bacteria</taxon>
        <taxon>Pseudomonadati</taxon>
        <taxon>Pseudomonadota</taxon>
        <taxon>Alphaproteobacteria</taxon>
        <taxon>Holosporales</taxon>
        <taxon>Candidatus Paracaedibacteraceae</taxon>
        <taxon>Candidatus Bodocaedibacter</taxon>
    </lineage>
</organism>
<dbReference type="RefSeq" id="WP_350331658.1">
    <property type="nucleotide sequence ID" value="NZ_CP054719.1"/>
</dbReference>
<feature type="coiled-coil region" evidence="1">
    <location>
        <begin position="137"/>
        <end position="164"/>
    </location>
</feature>
<reference evidence="3 4" key="1">
    <citation type="submission" date="2020-06" db="EMBL/GenBank/DDBJ databases">
        <title>The endosymbiont of the kinetoplastid Bodo saltans is a Paracaedibacter-like alpha-proteobacterium possessing a putative toxin-antitoxin system.</title>
        <authorList>
            <person name="Midha S."/>
            <person name="Rigden D.J."/>
            <person name="Siozios S."/>
            <person name="Hurst G.D.D."/>
            <person name="Jackson A.P."/>
        </authorList>
    </citation>
    <scope>NUCLEOTIDE SEQUENCE [LARGE SCALE GENOMIC DNA]</scope>
    <source>
        <strain evidence="3">Lake Konstanz</strain>
    </source>
</reference>
<keyword evidence="2" id="KW-1133">Transmembrane helix</keyword>
<keyword evidence="1" id="KW-0175">Coiled coil</keyword>
<evidence type="ECO:0000256" key="1">
    <source>
        <dbReference type="SAM" id="Coils"/>
    </source>
</evidence>
<dbReference type="KEGG" id="pbal:CPBP_00883"/>
<keyword evidence="2" id="KW-0812">Transmembrane</keyword>
<keyword evidence="4" id="KW-1185">Reference proteome</keyword>
<keyword evidence="2" id="KW-0472">Membrane</keyword>
<evidence type="ECO:0000256" key="2">
    <source>
        <dbReference type="SAM" id="Phobius"/>
    </source>
</evidence>
<dbReference type="Proteomes" id="UP000594001">
    <property type="component" value="Chromosome"/>
</dbReference>
<dbReference type="AlphaFoldDB" id="A0A7L9RU04"/>
<proteinExistence type="predicted"/>
<name>A0A7L9RU04_9PROT</name>
<accession>A0A7L9RU04</accession>
<gene>
    <name evidence="3" type="ORF">CPBP_00883</name>
</gene>
<feature type="transmembrane region" description="Helical" evidence="2">
    <location>
        <begin position="7"/>
        <end position="26"/>
    </location>
</feature>
<evidence type="ECO:0000313" key="4">
    <source>
        <dbReference type="Proteomes" id="UP000594001"/>
    </source>
</evidence>
<dbReference type="EMBL" id="CP054719">
    <property type="protein sequence ID" value="QOL20103.1"/>
    <property type="molecule type" value="Genomic_DNA"/>
</dbReference>
<protein>
    <submittedName>
        <fullName evidence="3">Uncharacterized protein</fullName>
    </submittedName>
</protein>
<sequence>MKKIKNIFLRCVFGMFIVYPIVWFVTHHVFQLEIKAASWLNTIVSEHATIFLALFGYVVKEIFWNVSLSISRAYRWDFITINKVAHLVSKEFSLPKDDVLRGLLVATYKGEFKEKLFSDEPQPTEHEIAMTDLARKVQDKSLSQEQLNEAINTLKKENAKVCEMFGNSPAEKTEDLIMFFISNPQWKGFGSKQIGSISIDMTFDKKMRPLATELVTEKSLIGNLSWHEQRFNDFFPEKDLPETFDELRKNFPVEFQHFLRVDPQEYELIRTWQEIFQSKTSIFLQDFKKMKISGKTFKVWLKRFLNGDFD</sequence>